<evidence type="ECO:0000256" key="1">
    <source>
        <dbReference type="ARBA" id="ARBA00004196"/>
    </source>
</evidence>
<evidence type="ECO:0000256" key="4">
    <source>
        <dbReference type="ARBA" id="ARBA00022729"/>
    </source>
</evidence>
<accession>A0A4P7UHT5</accession>
<sequence>MSAAMKKAAVFLWLVLLFCSTASQAADVVRVVAGTSLISDIVADLAQNRCEILTLNQGSSCPGHENASTGDYVFAARANLLLIHPFQRNLQQVSAMLAAVDNPKLKVAEVSPRNSWLIPQVQKQAVNEIAAALEVIAPELAPDIQLRARQRMQRIDAAETQCRELLAPLHGKRVIAATMQAEFASWAGLEVVRTFGRAEDINARELAEILNAVKNIPVAGVVDNYQSGPDAGLPLALELGVAHVVLSNFPGSSDDAPDYFSLLMHNVRQLQALAKP</sequence>
<dbReference type="Proteomes" id="UP000297065">
    <property type="component" value="Chromosome"/>
</dbReference>
<gene>
    <name evidence="6" type="ORF">DDIC_06485</name>
</gene>
<dbReference type="OrthoDB" id="5456598at2"/>
<name>A0A4P7UHT5_DESDE</name>
<keyword evidence="2" id="KW-0813">Transport</keyword>
<keyword evidence="3" id="KW-0479">Metal-binding</keyword>
<evidence type="ECO:0000313" key="6">
    <source>
        <dbReference type="EMBL" id="QCC85529.1"/>
    </source>
</evidence>
<protein>
    <submittedName>
        <fullName evidence="6">ABC transporter substrate-binding protein</fullName>
    </submittedName>
</protein>
<dbReference type="InterPro" id="IPR006127">
    <property type="entry name" value="ZnuA-like"/>
</dbReference>
<comment type="subcellular location">
    <subcellularLocation>
        <location evidence="1">Cell envelope</location>
    </subcellularLocation>
</comment>
<dbReference type="SUPFAM" id="SSF53807">
    <property type="entry name" value="Helical backbone' metal receptor"/>
    <property type="match status" value="1"/>
</dbReference>
<keyword evidence="4 5" id="KW-0732">Signal</keyword>
<dbReference type="GO" id="GO:0030001">
    <property type="term" value="P:metal ion transport"/>
    <property type="evidence" value="ECO:0007669"/>
    <property type="project" value="InterPro"/>
</dbReference>
<dbReference type="GO" id="GO:0046872">
    <property type="term" value="F:metal ion binding"/>
    <property type="evidence" value="ECO:0007669"/>
    <property type="project" value="UniProtKB-KW"/>
</dbReference>
<feature type="chain" id="PRO_5020425872" evidence="5">
    <location>
        <begin position="26"/>
        <end position="276"/>
    </location>
</feature>
<dbReference type="PANTHER" id="PTHR42953:SF1">
    <property type="entry name" value="METAL-BINDING PROTEIN HI_0362-RELATED"/>
    <property type="match status" value="1"/>
</dbReference>
<feature type="signal peptide" evidence="5">
    <location>
        <begin position="1"/>
        <end position="25"/>
    </location>
</feature>
<reference evidence="6 7" key="1">
    <citation type="submission" date="2019-02" db="EMBL/GenBank/DDBJ databases">
        <title>Complete Genome Sequence of Desulfovibrio desulfuricans IC1, a Sulfonate Utilizing Anaerobe.</title>
        <authorList>
            <person name="Day L.A."/>
            <person name="De Leon K.B."/>
            <person name="Wall J.D."/>
        </authorList>
    </citation>
    <scope>NUCLEOTIDE SEQUENCE [LARGE SCALE GENOMIC DNA]</scope>
    <source>
        <strain evidence="6 7">IC1</strain>
    </source>
</reference>
<dbReference type="PANTHER" id="PTHR42953">
    <property type="entry name" value="HIGH-AFFINITY ZINC UPTAKE SYSTEM PROTEIN ZNUA-RELATED"/>
    <property type="match status" value="1"/>
</dbReference>
<dbReference type="AlphaFoldDB" id="A0A4P7UHT5"/>
<evidence type="ECO:0000256" key="2">
    <source>
        <dbReference type="ARBA" id="ARBA00022448"/>
    </source>
</evidence>
<dbReference type="GO" id="GO:0030313">
    <property type="term" value="C:cell envelope"/>
    <property type="evidence" value="ECO:0007669"/>
    <property type="project" value="UniProtKB-SubCell"/>
</dbReference>
<dbReference type="EMBL" id="CP036295">
    <property type="protein sequence ID" value="QCC85529.1"/>
    <property type="molecule type" value="Genomic_DNA"/>
</dbReference>
<proteinExistence type="predicted"/>
<dbReference type="InterPro" id="IPR050492">
    <property type="entry name" value="Bact_metal-bind_prot9"/>
</dbReference>
<evidence type="ECO:0000313" key="7">
    <source>
        <dbReference type="Proteomes" id="UP000297065"/>
    </source>
</evidence>
<dbReference type="Pfam" id="PF01297">
    <property type="entry name" value="ZnuA"/>
    <property type="match status" value="1"/>
</dbReference>
<evidence type="ECO:0000256" key="5">
    <source>
        <dbReference type="SAM" id="SignalP"/>
    </source>
</evidence>
<organism evidence="6 7">
    <name type="scientific">Desulfovibrio desulfuricans</name>
    <dbReference type="NCBI Taxonomy" id="876"/>
    <lineage>
        <taxon>Bacteria</taxon>
        <taxon>Pseudomonadati</taxon>
        <taxon>Thermodesulfobacteriota</taxon>
        <taxon>Desulfovibrionia</taxon>
        <taxon>Desulfovibrionales</taxon>
        <taxon>Desulfovibrionaceae</taxon>
        <taxon>Desulfovibrio</taxon>
    </lineage>
</organism>
<evidence type="ECO:0000256" key="3">
    <source>
        <dbReference type="ARBA" id="ARBA00022723"/>
    </source>
</evidence>